<dbReference type="InterPro" id="IPR001647">
    <property type="entry name" value="HTH_TetR"/>
</dbReference>
<dbReference type="InterPro" id="IPR036271">
    <property type="entry name" value="Tet_transcr_reg_TetR-rel_C_sf"/>
</dbReference>
<dbReference type="Gene3D" id="1.10.357.10">
    <property type="entry name" value="Tetracycline Repressor, domain 2"/>
    <property type="match status" value="1"/>
</dbReference>
<evidence type="ECO:0000256" key="3">
    <source>
        <dbReference type="ARBA" id="ARBA00023163"/>
    </source>
</evidence>
<organism evidence="6 7">
    <name type="scientific">Gordonia polyisoprenivorans</name>
    <dbReference type="NCBI Taxonomy" id="84595"/>
    <lineage>
        <taxon>Bacteria</taxon>
        <taxon>Bacillati</taxon>
        <taxon>Actinomycetota</taxon>
        <taxon>Actinomycetes</taxon>
        <taxon>Mycobacteriales</taxon>
        <taxon>Gordoniaceae</taxon>
        <taxon>Gordonia</taxon>
    </lineage>
</organism>
<evidence type="ECO:0000313" key="6">
    <source>
        <dbReference type="EMBL" id="NKY01236.1"/>
    </source>
</evidence>
<dbReference type="PANTHER" id="PTHR30055">
    <property type="entry name" value="HTH-TYPE TRANSCRIPTIONAL REGULATOR RUTR"/>
    <property type="match status" value="1"/>
</dbReference>
<dbReference type="InterPro" id="IPR050109">
    <property type="entry name" value="HTH-type_TetR-like_transc_reg"/>
</dbReference>
<dbReference type="Pfam" id="PF00440">
    <property type="entry name" value="TetR_N"/>
    <property type="match status" value="1"/>
</dbReference>
<proteinExistence type="predicted"/>
<dbReference type="AlphaFoldDB" id="A0A846WJN7"/>
<dbReference type="GO" id="GO:0000976">
    <property type="term" value="F:transcription cis-regulatory region binding"/>
    <property type="evidence" value="ECO:0007669"/>
    <property type="project" value="TreeGrafter"/>
</dbReference>
<accession>A0A846WJN7</accession>
<dbReference type="SUPFAM" id="SSF46689">
    <property type="entry name" value="Homeodomain-like"/>
    <property type="match status" value="1"/>
</dbReference>
<reference evidence="6 7" key="1">
    <citation type="submission" date="2020-04" db="EMBL/GenBank/DDBJ databases">
        <title>MicrobeNet Type strains.</title>
        <authorList>
            <person name="Nicholson A.C."/>
        </authorList>
    </citation>
    <scope>NUCLEOTIDE SEQUENCE [LARGE SCALE GENOMIC DNA]</scope>
    <source>
        <strain evidence="6 7">ATCC BAA-14</strain>
    </source>
</reference>
<dbReference type="Proteomes" id="UP000563898">
    <property type="component" value="Unassembled WGS sequence"/>
</dbReference>
<evidence type="ECO:0000313" key="7">
    <source>
        <dbReference type="Proteomes" id="UP000563898"/>
    </source>
</evidence>
<dbReference type="OMA" id="MARTIRH"/>
<dbReference type="InterPro" id="IPR009057">
    <property type="entry name" value="Homeodomain-like_sf"/>
</dbReference>
<feature type="DNA-binding region" description="H-T-H motif" evidence="4">
    <location>
        <begin position="33"/>
        <end position="52"/>
    </location>
</feature>
<feature type="domain" description="HTH tetR-type" evidence="5">
    <location>
        <begin position="10"/>
        <end position="70"/>
    </location>
</feature>
<keyword evidence="3" id="KW-0804">Transcription</keyword>
<dbReference type="Gene3D" id="1.10.10.60">
    <property type="entry name" value="Homeodomain-like"/>
    <property type="match status" value="1"/>
</dbReference>
<name>A0A846WJN7_9ACTN</name>
<keyword evidence="2 4" id="KW-0238">DNA-binding</keyword>
<dbReference type="GO" id="GO:0003700">
    <property type="term" value="F:DNA-binding transcription factor activity"/>
    <property type="evidence" value="ECO:0007669"/>
    <property type="project" value="TreeGrafter"/>
</dbReference>
<evidence type="ECO:0000256" key="1">
    <source>
        <dbReference type="ARBA" id="ARBA00023015"/>
    </source>
</evidence>
<keyword evidence="1" id="KW-0805">Transcription regulation</keyword>
<dbReference type="EMBL" id="JAAXPC010000003">
    <property type="protein sequence ID" value="NKY01236.1"/>
    <property type="molecule type" value="Genomic_DNA"/>
</dbReference>
<dbReference type="SUPFAM" id="SSF48498">
    <property type="entry name" value="Tetracyclin repressor-like, C-terminal domain"/>
    <property type="match status" value="1"/>
</dbReference>
<dbReference type="PRINTS" id="PR00455">
    <property type="entry name" value="HTHTETR"/>
</dbReference>
<evidence type="ECO:0000259" key="5">
    <source>
        <dbReference type="PROSITE" id="PS50977"/>
    </source>
</evidence>
<evidence type="ECO:0000256" key="4">
    <source>
        <dbReference type="PROSITE-ProRule" id="PRU00335"/>
    </source>
</evidence>
<sequence length="200" mass="21935">MVAATSMIARVRRQQMIEAAVEVIDQIGVSQASLVRIARQMGVSRKLITYHFDSRAALFAAVVEQIYDLGRSEVQPEANAARSPEAMLTAFIRGSIAFYARHVREMRVLSALYASDDPDAPNRDESDHHREEMTAVDAILTGGQEAGLFRSFDVGLAADLVRVTLDLGLRRIIAGDPPAAVAEELDRFVLAGLRAEQSRI</sequence>
<protein>
    <submittedName>
        <fullName evidence="6">TetR family transcriptional regulator</fullName>
    </submittedName>
</protein>
<dbReference type="PANTHER" id="PTHR30055:SF234">
    <property type="entry name" value="HTH-TYPE TRANSCRIPTIONAL REGULATOR BETI"/>
    <property type="match status" value="1"/>
</dbReference>
<comment type="caution">
    <text evidence="6">The sequence shown here is derived from an EMBL/GenBank/DDBJ whole genome shotgun (WGS) entry which is preliminary data.</text>
</comment>
<dbReference type="PROSITE" id="PS50977">
    <property type="entry name" value="HTH_TETR_2"/>
    <property type="match status" value="1"/>
</dbReference>
<evidence type="ECO:0000256" key="2">
    <source>
        <dbReference type="ARBA" id="ARBA00023125"/>
    </source>
</evidence>
<gene>
    <name evidence="6" type="ORF">HGA05_06590</name>
</gene>